<dbReference type="InterPro" id="IPR005495">
    <property type="entry name" value="LptG/LptF_permease"/>
</dbReference>
<evidence type="ECO:0000256" key="6">
    <source>
        <dbReference type="SAM" id="Phobius"/>
    </source>
</evidence>
<dbReference type="AlphaFoldDB" id="A0A7V3ZUN2"/>
<comment type="caution">
    <text evidence="7">The sequence shown here is derived from an EMBL/GenBank/DDBJ whole genome shotgun (WGS) entry which is preliminary data.</text>
</comment>
<evidence type="ECO:0000256" key="4">
    <source>
        <dbReference type="ARBA" id="ARBA00022989"/>
    </source>
</evidence>
<dbReference type="Pfam" id="PF03739">
    <property type="entry name" value="LptF_LptG"/>
    <property type="match status" value="1"/>
</dbReference>
<evidence type="ECO:0000256" key="1">
    <source>
        <dbReference type="ARBA" id="ARBA00004651"/>
    </source>
</evidence>
<dbReference type="EMBL" id="DTDR01000058">
    <property type="protein sequence ID" value="HGK63388.1"/>
    <property type="molecule type" value="Genomic_DNA"/>
</dbReference>
<dbReference type="PANTHER" id="PTHR33529">
    <property type="entry name" value="SLR0882 PROTEIN-RELATED"/>
    <property type="match status" value="1"/>
</dbReference>
<evidence type="ECO:0000256" key="3">
    <source>
        <dbReference type="ARBA" id="ARBA00022692"/>
    </source>
</evidence>
<keyword evidence="2" id="KW-1003">Cell membrane</keyword>
<feature type="transmembrane region" description="Helical" evidence="6">
    <location>
        <begin position="303"/>
        <end position="320"/>
    </location>
</feature>
<gene>
    <name evidence="7" type="ORF">ENU74_02160</name>
</gene>
<keyword evidence="3 6" id="KW-0812">Transmembrane</keyword>
<dbReference type="GO" id="GO:0015920">
    <property type="term" value="P:lipopolysaccharide transport"/>
    <property type="evidence" value="ECO:0007669"/>
    <property type="project" value="TreeGrafter"/>
</dbReference>
<accession>A0A7V3ZUN2</accession>
<comment type="subcellular location">
    <subcellularLocation>
        <location evidence="1">Cell membrane</location>
        <topology evidence="1">Multi-pass membrane protein</topology>
    </subcellularLocation>
</comment>
<feature type="transmembrane region" description="Helical" evidence="6">
    <location>
        <begin position="340"/>
        <end position="357"/>
    </location>
</feature>
<dbReference type="PANTHER" id="PTHR33529:SF8">
    <property type="entry name" value="PERMEASE, YJGP_YJGQ FAMILY"/>
    <property type="match status" value="1"/>
</dbReference>
<feature type="transmembrane region" description="Helical" evidence="6">
    <location>
        <begin position="278"/>
        <end position="296"/>
    </location>
</feature>
<dbReference type="GO" id="GO:0043190">
    <property type="term" value="C:ATP-binding cassette (ABC) transporter complex"/>
    <property type="evidence" value="ECO:0007669"/>
    <property type="project" value="TreeGrafter"/>
</dbReference>
<proteinExistence type="predicted"/>
<feature type="transmembrane region" description="Helical" evidence="6">
    <location>
        <begin position="12"/>
        <end position="30"/>
    </location>
</feature>
<evidence type="ECO:0000313" key="7">
    <source>
        <dbReference type="EMBL" id="HGK63388.1"/>
    </source>
</evidence>
<evidence type="ECO:0000256" key="5">
    <source>
        <dbReference type="ARBA" id="ARBA00023136"/>
    </source>
</evidence>
<feature type="transmembrane region" description="Helical" evidence="6">
    <location>
        <begin position="98"/>
        <end position="116"/>
    </location>
</feature>
<keyword evidence="5 6" id="KW-0472">Membrane</keyword>
<organism evidence="7">
    <name type="scientific">candidate division WOR-3 bacterium</name>
    <dbReference type="NCBI Taxonomy" id="2052148"/>
    <lineage>
        <taxon>Bacteria</taxon>
        <taxon>Bacteria division WOR-3</taxon>
    </lineage>
</organism>
<reference evidence="7" key="1">
    <citation type="journal article" date="2020" name="mSystems">
        <title>Genome- and Community-Level Interaction Insights into Carbon Utilization and Element Cycling Functions of Hydrothermarchaeota in Hydrothermal Sediment.</title>
        <authorList>
            <person name="Zhou Z."/>
            <person name="Liu Y."/>
            <person name="Xu W."/>
            <person name="Pan J."/>
            <person name="Luo Z.H."/>
            <person name="Li M."/>
        </authorList>
    </citation>
    <scope>NUCLEOTIDE SEQUENCE [LARGE SCALE GENOMIC DNA]</scope>
    <source>
        <strain evidence="7">SpSt-697</strain>
    </source>
</reference>
<sequence length="361" mass="42886">MKIIYRFYLKEILKYTLLAFFSLAVIYLLIDFFESLSYFVQYQASYLDILFYYLYTFPSVISLLLSPALILAIFFVFGQAIRFNELRILKTMGIASQSLFKIPFFLSLLFFLFLFFNQEVIEIKGKISLEKLKKERIEKQKRGADEKSKSNIYYLGENNVVYYIKELILPNIMKDFSLALLDLKKGLKYRYDGKIAYYKNNKWIGYKVYFYDFLEGEHNFAYYDSLIFDFLKEKPEDLFAEMKEAEMMNFLELYSQIKKFRKAGFKMDKEMVNFHRRFAYPVIIIIVTILSFGIVLHLKKGTVMLGLGIGLLISFLYWGFLQITYAMGEVNLLSPFWANWLPNIIFLIFGIITFLLTDKKF</sequence>
<protein>
    <submittedName>
        <fullName evidence="7">YjgP/YjgQ family permease</fullName>
    </submittedName>
</protein>
<feature type="transmembrane region" description="Helical" evidence="6">
    <location>
        <begin position="50"/>
        <end position="77"/>
    </location>
</feature>
<keyword evidence="4 6" id="KW-1133">Transmembrane helix</keyword>
<name>A0A7V3ZUN2_UNCW3</name>
<evidence type="ECO:0000256" key="2">
    <source>
        <dbReference type="ARBA" id="ARBA00022475"/>
    </source>
</evidence>